<dbReference type="InterPro" id="IPR026680">
    <property type="entry name" value="CCDC137"/>
</dbReference>
<feature type="compositionally biased region" description="Basic residues" evidence="1">
    <location>
        <begin position="278"/>
        <end position="290"/>
    </location>
</feature>
<feature type="region of interest" description="Disordered" evidence="1">
    <location>
        <begin position="177"/>
        <end position="221"/>
    </location>
</feature>
<accession>A0AAW0TRH4</accession>
<protein>
    <submittedName>
        <fullName evidence="2">Uncharacterized protein</fullName>
    </submittedName>
</protein>
<dbReference type="AlphaFoldDB" id="A0AAW0TRH4"/>
<evidence type="ECO:0000256" key="1">
    <source>
        <dbReference type="SAM" id="MobiDB-lite"/>
    </source>
</evidence>
<feature type="compositionally biased region" description="Basic and acidic residues" evidence="1">
    <location>
        <begin position="241"/>
        <end position="258"/>
    </location>
</feature>
<dbReference type="GO" id="GO:0005634">
    <property type="term" value="C:nucleus"/>
    <property type="evidence" value="ECO:0007669"/>
    <property type="project" value="TreeGrafter"/>
</dbReference>
<evidence type="ECO:0000313" key="3">
    <source>
        <dbReference type="Proteomes" id="UP001487740"/>
    </source>
</evidence>
<feature type="compositionally biased region" description="Basic and acidic residues" evidence="1">
    <location>
        <begin position="177"/>
        <end position="194"/>
    </location>
</feature>
<dbReference type="EMBL" id="JARAKH010000028">
    <property type="protein sequence ID" value="KAK8388952.1"/>
    <property type="molecule type" value="Genomic_DNA"/>
</dbReference>
<feature type="region of interest" description="Disordered" evidence="1">
    <location>
        <begin position="265"/>
        <end position="293"/>
    </location>
</feature>
<sequence>MKRCVSWSFLRFSDHSPVMEKGWNSAWEANKECRLLSFFGGKLPLIKNKLNAKPESTESQEIPRRLQNIAKFNSVISRKGLPMKKRKKEKLKNNTLIDGRKYVDREKELPGMTRPTKLVPLLQQHPKETYKKFLKRVDRVTHEIIKEADFEKKFKVEVKRDERGQVVAVQHQEKIDPLLSDKQKEDLVEREEKKKAARRERDKRRRGKKRKNDGDDDDDEFSYYQDKFEFGEVVYEPPSLDTEKLTRKMNRNEEKSRSFLFMEKLKEKQDESSPSNKPSKKAAKIPAGRRRILEEERQRVVEAYRSMKASKHSLTQQSTM</sequence>
<dbReference type="Proteomes" id="UP001487740">
    <property type="component" value="Unassembled WGS sequence"/>
</dbReference>
<evidence type="ECO:0000313" key="2">
    <source>
        <dbReference type="EMBL" id="KAK8388952.1"/>
    </source>
</evidence>
<keyword evidence="3" id="KW-1185">Reference proteome</keyword>
<name>A0AAW0TRH4_SCYPA</name>
<dbReference type="PANTHER" id="PTHR21838:SF2">
    <property type="entry name" value="COILED-COIL DOMAIN-CONTAINING PROTEIN 137"/>
    <property type="match status" value="1"/>
</dbReference>
<gene>
    <name evidence="2" type="ORF">O3P69_020722</name>
</gene>
<dbReference type="PANTHER" id="PTHR21838">
    <property type="entry name" value="COILED-COIL DOMAIN-CONTAINING PROTEIN 137"/>
    <property type="match status" value="1"/>
</dbReference>
<feature type="compositionally biased region" description="Basic residues" evidence="1">
    <location>
        <begin position="195"/>
        <end position="211"/>
    </location>
</feature>
<reference evidence="2 3" key="1">
    <citation type="submission" date="2023-03" db="EMBL/GenBank/DDBJ databases">
        <title>High-quality genome of Scylla paramamosain provides insights in environmental adaptation.</title>
        <authorList>
            <person name="Zhang L."/>
        </authorList>
    </citation>
    <scope>NUCLEOTIDE SEQUENCE [LARGE SCALE GENOMIC DNA]</scope>
    <source>
        <strain evidence="2">LZ_2023a</strain>
        <tissue evidence="2">Muscle</tissue>
    </source>
</reference>
<proteinExistence type="predicted"/>
<comment type="caution">
    <text evidence="2">The sequence shown here is derived from an EMBL/GenBank/DDBJ whole genome shotgun (WGS) entry which is preliminary data.</text>
</comment>
<organism evidence="2 3">
    <name type="scientific">Scylla paramamosain</name>
    <name type="common">Mud crab</name>
    <dbReference type="NCBI Taxonomy" id="85552"/>
    <lineage>
        <taxon>Eukaryota</taxon>
        <taxon>Metazoa</taxon>
        <taxon>Ecdysozoa</taxon>
        <taxon>Arthropoda</taxon>
        <taxon>Crustacea</taxon>
        <taxon>Multicrustacea</taxon>
        <taxon>Malacostraca</taxon>
        <taxon>Eumalacostraca</taxon>
        <taxon>Eucarida</taxon>
        <taxon>Decapoda</taxon>
        <taxon>Pleocyemata</taxon>
        <taxon>Brachyura</taxon>
        <taxon>Eubrachyura</taxon>
        <taxon>Portunoidea</taxon>
        <taxon>Portunidae</taxon>
        <taxon>Portuninae</taxon>
        <taxon>Scylla</taxon>
    </lineage>
</organism>
<feature type="region of interest" description="Disordered" evidence="1">
    <location>
        <begin position="239"/>
        <end position="258"/>
    </location>
</feature>